<keyword evidence="1" id="KW-0472">Membrane</keyword>
<dbReference type="AlphaFoldDB" id="Q0SRI0"/>
<feature type="transmembrane region" description="Helical" evidence="1">
    <location>
        <begin position="60"/>
        <end position="93"/>
    </location>
</feature>
<gene>
    <name evidence="2" type="ordered locus">CPR_1968</name>
</gene>
<name>Q0SRI0_CLOPS</name>
<evidence type="ECO:0000313" key="2">
    <source>
        <dbReference type="EMBL" id="ABG86910.1"/>
    </source>
</evidence>
<dbReference type="Proteomes" id="UP000001824">
    <property type="component" value="Chromosome"/>
</dbReference>
<keyword evidence="1" id="KW-1133">Transmembrane helix</keyword>
<organism evidence="2 3">
    <name type="scientific">Clostridium perfringens (strain SM101 / Type A)</name>
    <dbReference type="NCBI Taxonomy" id="289380"/>
    <lineage>
        <taxon>Bacteria</taxon>
        <taxon>Bacillati</taxon>
        <taxon>Bacillota</taxon>
        <taxon>Clostridia</taxon>
        <taxon>Eubacteriales</taxon>
        <taxon>Clostridiaceae</taxon>
        <taxon>Clostridium</taxon>
    </lineage>
</organism>
<evidence type="ECO:0000313" key="3">
    <source>
        <dbReference type="Proteomes" id="UP000001824"/>
    </source>
</evidence>
<dbReference type="EMBL" id="CP000312">
    <property type="protein sequence ID" value="ABG86910.1"/>
    <property type="molecule type" value="Genomic_DNA"/>
</dbReference>
<sequence>MVYKQYLGWRIMWSNFGNRFNGDCFRDLRRDFNKLMRNFKKNACKRYLVNNCYFKNALKWGAIGGILTFLIISQIGIPLAIVCIGIVAILVICNKW</sequence>
<dbReference type="BioCyc" id="CPER289380:GI76-1979-MONOMER"/>
<accession>Q0SRI0</accession>
<protein>
    <submittedName>
        <fullName evidence="2">Uncharacterized protein</fullName>
    </submittedName>
</protein>
<proteinExistence type="predicted"/>
<evidence type="ECO:0000256" key="1">
    <source>
        <dbReference type="SAM" id="Phobius"/>
    </source>
</evidence>
<keyword evidence="1" id="KW-0812">Transmembrane</keyword>
<reference evidence="2 3" key="1">
    <citation type="journal article" date="2006" name="Genome Res.">
        <title>Skewed genomic variability in strains of the toxigenic bacterial pathogen, Clostridium perfringens.</title>
        <authorList>
            <person name="Myers G.S."/>
            <person name="Rasko D.A."/>
            <person name="Cheung J.K."/>
            <person name="Ravel J."/>
            <person name="Seshadri R."/>
            <person name="Deboy R.T."/>
            <person name="Ren Q."/>
            <person name="Varga J."/>
            <person name="Awad M.M."/>
            <person name="Brinkac L.M."/>
            <person name="Daugherty S.C."/>
            <person name="Haft D.H."/>
            <person name="Dodson R.J."/>
            <person name="Madupu R."/>
            <person name="Nelson W.C."/>
            <person name="Rosovitz M.J."/>
            <person name="Sullivan S.A."/>
            <person name="Khouri H."/>
            <person name="Dimitrov G.I."/>
            <person name="Watkins K.L."/>
            <person name="Mulligan S."/>
            <person name="Benton J."/>
            <person name="Radune D."/>
            <person name="Fisher D.J."/>
            <person name="Atkins H.S."/>
            <person name="Hiscox T."/>
            <person name="Jost B.H."/>
            <person name="Billington S.J."/>
            <person name="Songer J.G."/>
            <person name="McClane B.A."/>
            <person name="Titball R.W."/>
            <person name="Rood J.I."/>
            <person name="Melville S.B."/>
            <person name="Paulsen I.T."/>
        </authorList>
    </citation>
    <scope>NUCLEOTIDE SEQUENCE [LARGE SCALE GENOMIC DNA]</scope>
    <source>
        <strain evidence="3">SM101 / Type A</strain>
    </source>
</reference>
<dbReference type="KEGG" id="cpr:CPR_1968"/>